<feature type="region of interest" description="Disordered" evidence="1">
    <location>
        <begin position="35"/>
        <end position="60"/>
    </location>
</feature>
<sequence>MRSEELCDTLGKQKSPATVIVVMKIPSTQLARRLRDDVTSPHHHKPYHQNRHTSHICDTSRSPLRSAYRFSG</sequence>
<gene>
    <name evidence="2" type="ORF">V9T40_011349</name>
</gene>
<keyword evidence="3" id="KW-1185">Reference proteome</keyword>
<evidence type="ECO:0000313" key="2">
    <source>
        <dbReference type="EMBL" id="KAK7574158.1"/>
    </source>
</evidence>
<protein>
    <submittedName>
        <fullName evidence="2">Uncharacterized protein</fullName>
    </submittedName>
</protein>
<dbReference type="AlphaFoldDB" id="A0AAN9T980"/>
<dbReference type="Proteomes" id="UP001367676">
    <property type="component" value="Unassembled WGS sequence"/>
</dbReference>
<dbReference type="EMBL" id="JBBCAQ010000037">
    <property type="protein sequence ID" value="KAK7574158.1"/>
    <property type="molecule type" value="Genomic_DNA"/>
</dbReference>
<organism evidence="2 3">
    <name type="scientific">Parthenolecanium corni</name>
    <dbReference type="NCBI Taxonomy" id="536013"/>
    <lineage>
        <taxon>Eukaryota</taxon>
        <taxon>Metazoa</taxon>
        <taxon>Ecdysozoa</taxon>
        <taxon>Arthropoda</taxon>
        <taxon>Hexapoda</taxon>
        <taxon>Insecta</taxon>
        <taxon>Pterygota</taxon>
        <taxon>Neoptera</taxon>
        <taxon>Paraneoptera</taxon>
        <taxon>Hemiptera</taxon>
        <taxon>Sternorrhyncha</taxon>
        <taxon>Coccoidea</taxon>
        <taxon>Coccidae</taxon>
        <taxon>Parthenolecanium</taxon>
    </lineage>
</organism>
<name>A0AAN9T980_9HEMI</name>
<proteinExistence type="predicted"/>
<evidence type="ECO:0000256" key="1">
    <source>
        <dbReference type="SAM" id="MobiDB-lite"/>
    </source>
</evidence>
<accession>A0AAN9T980</accession>
<evidence type="ECO:0000313" key="3">
    <source>
        <dbReference type="Proteomes" id="UP001367676"/>
    </source>
</evidence>
<comment type="caution">
    <text evidence="2">The sequence shown here is derived from an EMBL/GenBank/DDBJ whole genome shotgun (WGS) entry which is preliminary data.</text>
</comment>
<feature type="compositionally biased region" description="Basic residues" evidence="1">
    <location>
        <begin position="41"/>
        <end position="54"/>
    </location>
</feature>
<reference evidence="2 3" key="1">
    <citation type="submission" date="2024-03" db="EMBL/GenBank/DDBJ databases">
        <title>Adaptation during the transition from Ophiocordyceps entomopathogen to insect associate is accompanied by gene loss and intensified selection.</title>
        <authorList>
            <person name="Ward C.M."/>
            <person name="Onetto C.A."/>
            <person name="Borneman A.R."/>
        </authorList>
    </citation>
    <scope>NUCLEOTIDE SEQUENCE [LARGE SCALE GENOMIC DNA]</scope>
    <source>
        <strain evidence="2">AWRI1</strain>
        <tissue evidence="2">Single Adult Female</tissue>
    </source>
</reference>